<dbReference type="SUPFAM" id="SSF52540">
    <property type="entry name" value="P-loop containing nucleoside triphosphate hydrolases"/>
    <property type="match status" value="1"/>
</dbReference>
<dbReference type="GO" id="GO:0003684">
    <property type="term" value="F:damaged DNA binding"/>
    <property type="evidence" value="ECO:0007669"/>
    <property type="project" value="TreeGrafter"/>
</dbReference>
<dbReference type="GO" id="GO:0005524">
    <property type="term" value="F:ATP binding"/>
    <property type="evidence" value="ECO:0007669"/>
    <property type="project" value="UniProtKB-KW"/>
</dbReference>
<keyword evidence="9" id="KW-0233">DNA recombination</keyword>
<evidence type="ECO:0000259" key="12">
    <source>
        <dbReference type="Pfam" id="PF06470"/>
    </source>
</evidence>
<keyword evidence="6" id="KW-0227">DNA damage</keyword>
<dbReference type="GO" id="GO:0005634">
    <property type="term" value="C:nucleus"/>
    <property type="evidence" value="ECO:0007669"/>
    <property type="project" value="UniProtKB-SubCell"/>
</dbReference>
<keyword evidence="7" id="KW-0067">ATP-binding</keyword>
<evidence type="ECO:0000256" key="10">
    <source>
        <dbReference type="ARBA" id="ARBA00023204"/>
    </source>
</evidence>
<feature type="domain" description="SMC hinge" evidence="12">
    <location>
        <begin position="53"/>
        <end position="109"/>
    </location>
</feature>
<dbReference type="OrthoDB" id="10072614at2759"/>
<dbReference type="Proteomes" id="UP000030665">
    <property type="component" value="Unassembled WGS sequence"/>
</dbReference>
<keyword evidence="11" id="KW-0539">Nucleus</keyword>
<keyword evidence="8" id="KW-0175">Coiled coil</keyword>
<keyword evidence="5" id="KW-0547">Nucleotide-binding</keyword>
<evidence type="ECO:0000313" key="13">
    <source>
        <dbReference type="EMBL" id="CDW55528.1"/>
    </source>
</evidence>
<gene>
    <name evidence="13" type="ORF">TTRE_0000380001</name>
</gene>
<dbReference type="EMBL" id="HG805961">
    <property type="protein sequence ID" value="CDW55528.1"/>
    <property type="molecule type" value="Genomic_DNA"/>
</dbReference>
<reference evidence="13" key="1">
    <citation type="submission" date="2014-01" db="EMBL/GenBank/DDBJ databases">
        <authorList>
            <person name="Aslett M."/>
        </authorList>
    </citation>
    <scope>NUCLEOTIDE SEQUENCE</scope>
</reference>
<dbReference type="SUPFAM" id="SSF75553">
    <property type="entry name" value="Smc hinge domain"/>
    <property type="match status" value="1"/>
</dbReference>
<evidence type="ECO:0000256" key="2">
    <source>
        <dbReference type="ARBA" id="ARBA00004286"/>
    </source>
</evidence>
<dbReference type="PANTHER" id="PTHR19306:SF6">
    <property type="entry name" value="STRUCTURAL MAINTENANCE OF CHROMOSOMES PROTEIN 6"/>
    <property type="match status" value="1"/>
</dbReference>
<name>A0A077Z7A2_TRITR</name>
<proteinExistence type="inferred from homology"/>
<dbReference type="Pfam" id="PF06470">
    <property type="entry name" value="SMC_hinge"/>
    <property type="match status" value="1"/>
</dbReference>
<comment type="subcellular location">
    <subcellularLocation>
        <location evidence="2">Chromosome</location>
    </subcellularLocation>
    <subcellularLocation>
        <location evidence="1">Nucleus</location>
    </subcellularLocation>
</comment>
<accession>A0A077Z7A2</accession>
<keyword evidence="4" id="KW-0158">Chromosome</keyword>
<keyword evidence="10" id="KW-0234">DNA repair</keyword>
<evidence type="ECO:0000313" key="14">
    <source>
        <dbReference type="Proteomes" id="UP000030665"/>
    </source>
</evidence>
<evidence type="ECO:0000256" key="11">
    <source>
        <dbReference type="ARBA" id="ARBA00023242"/>
    </source>
</evidence>
<dbReference type="GO" id="GO:0035861">
    <property type="term" value="C:site of double-strand break"/>
    <property type="evidence" value="ECO:0007669"/>
    <property type="project" value="TreeGrafter"/>
</dbReference>
<dbReference type="GO" id="GO:0003697">
    <property type="term" value="F:single-stranded DNA binding"/>
    <property type="evidence" value="ECO:0007669"/>
    <property type="project" value="TreeGrafter"/>
</dbReference>
<dbReference type="STRING" id="36087.A0A077Z7A2"/>
<protein>
    <submittedName>
        <fullName evidence="13">Structural maintenance of chromosomes protein 6</fullName>
    </submittedName>
</protein>
<evidence type="ECO:0000256" key="7">
    <source>
        <dbReference type="ARBA" id="ARBA00022840"/>
    </source>
</evidence>
<evidence type="ECO:0000256" key="5">
    <source>
        <dbReference type="ARBA" id="ARBA00022741"/>
    </source>
</evidence>
<dbReference type="GO" id="GO:0051276">
    <property type="term" value="P:chromosome organization"/>
    <property type="evidence" value="ECO:0007669"/>
    <property type="project" value="InterPro"/>
</dbReference>
<dbReference type="AlphaFoldDB" id="A0A077Z7A2"/>
<reference evidence="13" key="2">
    <citation type="submission" date="2014-03" db="EMBL/GenBank/DDBJ databases">
        <title>The whipworm genome and dual-species transcriptomics of an intimate host-pathogen interaction.</title>
        <authorList>
            <person name="Foth B.J."/>
            <person name="Tsai I.J."/>
            <person name="Reid A.J."/>
            <person name="Bancroft A.J."/>
            <person name="Nichol S."/>
            <person name="Tracey A."/>
            <person name="Holroyd N."/>
            <person name="Cotton J.A."/>
            <person name="Stanley E.J."/>
            <person name="Zarowiecki M."/>
            <person name="Liu J.Z."/>
            <person name="Huckvale T."/>
            <person name="Cooper P.J."/>
            <person name="Grencis R.K."/>
            <person name="Berriman M."/>
        </authorList>
    </citation>
    <scope>NUCLEOTIDE SEQUENCE [LARGE SCALE GENOMIC DNA]</scope>
</reference>
<dbReference type="Gene3D" id="3.40.50.300">
    <property type="entry name" value="P-loop containing nucleotide triphosphate hydrolases"/>
    <property type="match status" value="1"/>
</dbReference>
<evidence type="ECO:0000256" key="4">
    <source>
        <dbReference type="ARBA" id="ARBA00022454"/>
    </source>
</evidence>
<sequence length="234" mass="26510">MGRIRELIRTNNLKVSSLRSSADDRLARFGVKERNLAIMVHGEHKKLFSKEPRGPIGSLVTVIDPQWNRAVECCLGPLLNSYVCDNFKDADILRRLASKNGIAPESFLPYRLDLATKKYTICQVNGSSQGMTSTQCKSLRSFSGGERSFATICLLLSLWEITDLPFRCLDEFDVFMDMVNRDTAINMLIDYAGQPKNLHRQFIFFSPLQIRYTGEETTNMLKIFASVIPCVLTL</sequence>
<dbReference type="GO" id="GO:0000724">
    <property type="term" value="P:double-strand break repair via homologous recombination"/>
    <property type="evidence" value="ECO:0007669"/>
    <property type="project" value="TreeGrafter"/>
</dbReference>
<organism evidence="13 14">
    <name type="scientific">Trichuris trichiura</name>
    <name type="common">Whipworm</name>
    <name type="synonym">Trichocephalus trichiurus</name>
    <dbReference type="NCBI Taxonomy" id="36087"/>
    <lineage>
        <taxon>Eukaryota</taxon>
        <taxon>Metazoa</taxon>
        <taxon>Ecdysozoa</taxon>
        <taxon>Nematoda</taxon>
        <taxon>Enoplea</taxon>
        <taxon>Dorylaimia</taxon>
        <taxon>Trichinellida</taxon>
        <taxon>Trichuridae</taxon>
        <taxon>Trichuris</taxon>
    </lineage>
</organism>
<evidence type="ECO:0000256" key="6">
    <source>
        <dbReference type="ARBA" id="ARBA00022763"/>
    </source>
</evidence>
<dbReference type="InterPro" id="IPR027417">
    <property type="entry name" value="P-loop_NTPase"/>
</dbReference>
<dbReference type="PANTHER" id="PTHR19306">
    <property type="entry name" value="STRUCTURAL MAINTENANCE OF CHROMOSOMES 5,6 SMC5, SMC6"/>
    <property type="match status" value="1"/>
</dbReference>
<evidence type="ECO:0000256" key="8">
    <source>
        <dbReference type="ARBA" id="ARBA00023054"/>
    </source>
</evidence>
<evidence type="ECO:0000256" key="9">
    <source>
        <dbReference type="ARBA" id="ARBA00023172"/>
    </source>
</evidence>
<dbReference type="GO" id="GO:0030915">
    <property type="term" value="C:Smc5-Smc6 complex"/>
    <property type="evidence" value="ECO:0007669"/>
    <property type="project" value="TreeGrafter"/>
</dbReference>
<evidence type="ECO:0000256" key="1">
    <source>
        <dbReference type="ARBA" id="ARBA00004123"/>
    </source>
</evidence>
<dbReference type="InterPro" id="IPR010935">
    <property type="entry name" value="SMC_hinge"/>
</dbReference>
<keyword evidence="14" id="KW-1185">Reference proteome</keyword>
<comment type="similarity">
    <text evidence="3">Belongs to the SMC family. SMC6 subfamily.</text>
</comment>
<evidence type="ECO:0000256" key="3">
    <source>
        <dbReference type="ARBA" id="ARBA00006793"/>
    </source>
</evidence>
<dbReference type="InterPro" id="IPR036277">
    <property type="entry name" value="SMC_hinge_sf"/>
</dbReference>